<accession>A0AAD6SDS7</accession>
<sequence length="536" mass="59905">MPKIPRPRWTHAQIRNKPLAELSKIMGWSERDFEKLKAHIIAAAKIFNLDTFSGPQDQDPAKWEQLLGDCRAKFRELENFEDQWPLEVYYAKYTAWRVFNKNRRGLSTRRTGTQSRGRSGNQRQTGSEKEQSPVDTAHRAQAHANPRSHALGRGEITIASRSAKSTSVAQTTPNASPSAPQNNQGSSLRSKTGSVSANHSNDNFSSSVISRSSGIPHGARGLSPQKSKCGPCILCGAQFPIPSSETTRLRECFNDRPDLLRVLSVVGVIADHHLNAFLHVSSHARHDFLHGGALQGRLTYLEKIEILDLLESYYDSRSSASTSRLNLDRAQKVGLTKITRPPVGLENILADYRAGYTNVMRHMRVTDEEEYFEIVDLIEGQIPRYIDVASPIEDQDDTQLEALIEYAKPPRNAEGESLTFNEFYPNCASKSNLFYLTSHRTQWTTFQPHQCPILRAHPHSRVPPSLAALLADLDMEELGPAFLFLGIRSDDKFASIVTSPRVRAQFVAELSTGAGRSLVGCSDFQRTMLGWVLEQV</sequence>
<dbReference type="EMBL" id="JARJCM010000163">
    <property type="protein sequence ID" value="KAJ7024866.1"/>
    <property type="molecule type" value="Genomic_DNA"/>
</dbReference>
<dbReference type="AlphaFoldDB" id="A0AAD6SDS7"/>
<protein>
    <submittedName>
        <fullName evidence="2">Uncharacterized protein</fullName>
    </submittedName>
</protein>
<evidence type="ECO:0000313" key="2">
    <source>
        <dbReference type="EMBL" id="KAJ7024866.1"/>
    </source>
</evidence>
<feature type="compositionally biased region" description="Basic and acidic residues" evidence="1">
    <location>
        <begin position="126"/>
        <end position="138"/>
    </location>
</feature>
<dbReference type="Proteomes" id="UP001218188">
    <property type="component" value="Unassembled WGS sequence"/>
</dbReference>
<proteinExistence type="predicted"/>
<gene>
    <name evidence="2" type="ORF">C8F04DRAFT_1269873</name>
</gene>
<evidence type="ECO:0000256" key="1">
    <source>
        <dbReference type="SAM" id="MobiDB-lite"/>
    </source>
</evidence>
<name>A0AAD6SDS7_9AGAR</name>
<comment type="caution">
    <text evidence="2">The sequence shown here is derived from an EMBL/GenBank/DDBJ whole genome shotgun (WGS) entry which is preliminary data.</text>
</comment>
<keyword evidence="3" id="KW-1185">Reference proteome</keyword>
<evidence type="ECO:0000313" key="3">
    <source>
        <dbReference type="Proteomes" id="UP001218188"/>
    </source>
</evidence>
<feature type="compositionally biased region" description="Low complexity" evidence="1">
    <location>
        <begin position="200"/>
        <end position="213"/>
    </location>
</feature>
<feature type="region of interest" description="Disordered" evidence="1">
    <location>
        <begin position="106"/>
        <end position="224"/>
    </location>
</feature>
<feature type="compositionally biased region" description="Low complexity" evidence="1">
    <location>
        <begin position="108"/>
        <end position="120"/>
    </location>
</feature>
<organism evidence="2 3">
    <name type="scientific">Mycena alexandri</name>
    <dbReference type="NCBI Taxonomy" id="1745969"/>
    <lineage>
        <taxon>Eukaryota</taxon>
        <taxon>Fungi</taxon>
        <taxon>Dikarya</taxon>
        <taxon>Basidiomycota</taxon>
        <taxon>Agaricomycotina</taxon>
        <taxon>Agaricomycetes</taxon>
        <taxon>Agaricomycetidae</taxon>
        <taxon>Agaricales</taxon>
        <taxon>Marasmiineae</taxon>
        <taxon>Mycenaceae</taxon>
        <taxon>Mycena</taxon>
    </lineage>
</organism>
<reference evidence="2" key="1">
    <citation type="submission" date="2023-03" db="EMBL/GenBank/DDBJ databases">
        <title>Massive genome expansion in bonnet fungi (Mycena s.s.) driven by repeated elements and novel gene families across ecological guilds.</title>
        <authorList>
            <consortium name="Lawrence Berkeley National Laboratory"/>
            <person name="Harder C.B."/>
            <person name="Miyauchi S."/>
            <person name="Viragh M."/>
            <person name="Kuo A."/>
            <person name="Thoen E."/>
            <person name="Andreopoulos B."/>
            <person name="Lu D."/>
            <person name="Skrede I."/>
            <person name="Drula E."/>
            <person name="Henrissat B."/>
            <person name="Morin E."/>
            <person name="Kohler A."/>
            <person name="Barry K."/>
            <person name="LaButti K."/>
            <person name="Morin E."/>
            <person name="Salamov A."/>
            <person name="Lipzen A."/>
            <person name="Mereny Z."/>
            <person name="Hegedus B."/>
            <person name="Baldrian P."/>
            <person name="Stursova M."/>
            <person name="Weitz H."/>
            <person name="Taylor A."/>
            <person name="Grigoriev I.V."/>
            <person name="Nagy L.G."/>
            <person name="Martin F."/>
            <person name="Kauserud H."/>
        </authorList>
    </citation>
    <scope>NUCLEOTIDE SEQUENCE</scope>
    <source>
        <strain evidence="2">CBHHK200</strain>
    </source>
</reference>
<feature type="compositionally biased region" description="Polar residues" evidence="1">
    <location>
        <begin position="159"/>
        <end position="199"/>
    </location>
</feature>